<proteinExistence type="predicted"/>
<feature type="transmembrane region" description="Helical" evidence="1">
    <location>
        <begin position="12"/>
        <end position="31"/>
    </location>
</feature>
<keyword evidence="3" id="KW-1185">Reference proteome</keyword>
<organism evidence="2 3">
    <name type="scientific">Scopulibacillus cellulosilyticus</name>
    <dbReference type="NCBI Taxonomy" id="2665665"/>
    <lineage>
        <taxon>Bacteria</taxon>
        <taxon>Bacillati</taxon>
        <taxon>Bacillota</taxon>
        <taxon>Bacilli</taxon>
        <taxon>Bacillales</taxon>
        <taxon>Sporolactobacillaceae</taxon>
        <taxon>Scopulibacillus</taxon>
    </lineage>
</organism>
<reference evidence="3" key="1">
    <citation type="journal article" date="2019" name="Int. J. Syst. Evol. Microbiol.">
        <title>The Global Catalogue of Microorganisms (GCM) 10K type strain sequencing project: providing services to taxonomists for standard genome sequencing and annotation.</title>
        <authorList>
            <consortium name="The Broad Institute Genomics Platform"/>
            <consortium name="The Broad Institute Genome Sequencing Center for Infectious Disease"/>
            <person name="Wu L."/>
            <person name="Ma J."/>
        </authorList>
    </citation>
    <scope>NUCLEOTIDE SEQUENCE [LARGE SCALE GENOMIC DNA]</scope>
    <source>
        <strain evidence="3">CGMCC 1.16305</strain>
    </source>
</reference>
<dbReference type="Pfam" id="PF02325">
    <property type="entry name" value="CCB3_YggT"/>
    <property type="match status" value="1"/>
</dbReference>
<keyword evidence="1" id="KW-0472">Membrane</keyword>
<evidence type="ECO:0000256" key="1">
    <source>
        <dbReference type="SAM" id="Phobius"/>
    </source>
</evidence>
<protein>
    <submittedName>
        <fullName evidence="2">YggT family protein</fullName>
    </submittedName>
</protein>
<evidence type="ECO:0000313" key="3">
    <source>
        <dbReference type="Proteomes" id="UP001596505"/>
    </source>
</evidence>
<name>A0ABW2Q181_9BACL</name>
<feature type="transmembrane region" description="Helical" evidence="1">
    <location>
        <begin position="69"/>
        <end position="90"/>
    </location>
</feature>
<dbReference type="InterPro" id="IPR003425">
    <property type="entry name" value="CCB3/YggT"/>
</dbReference>
<dbReference type="EMBL" id="JBHTCO010000044">
    <property type="protein sequence ID" value="MFC7395404.1"/>
    <property type="molecule type" value="Genomic_DNA"/>
</dbReference>
<sequence length="98" mass="11057">MKKNAKQSFLGRVINIVLSIVQIIIALYIVIKLFGASNVPFVQWLNRISQPLLHPFEGMFNPVTFSKGYTLDLSAVFALIVYSVIGYILIKLVSMLNR</sequence>
<gene>
    <name evidence="2" type="ORF">ACFQRG_21075</name>
</gene>
<dbReference type="Proteomes" id="UP001596505">
    <property type="component" value="Unassembled WGS sequence"/>
</dbReference>
<comment type="caution">
    <text evidence="2">The sequence shown here is derived from an EMBL/GenBank/DDBJ whole genome shotgun (WGS) entry which is preliminary data.</text>
</comment>
<keyword evidence="1" id="KW-0812">Transmembrane</keyword>
<dbReference type="RefSeq" id="WP_380969927.1">
    <property type="nucleotide sequence ID" value="NZ_JBHTCO010000044.1"/>
</dbReference>
<accession>A0ABW2Q181</accession>
<keyword evidence="1" id="KW-1133">Transmembrane helix</keyword>
<evidence type="ECO:0000313" key="2">
    <source>
        <dbReference type="EMBL" id="MFC7395404.1"/>
    </source>
</evidence>